<proteinExistence type="inferred from homology"/>
<keyword evidence="4 6" id="KW-0238">DNA-binding</keyword>
<dbReference type="FunFam" id="3.30.70.980:FF:000002">
    <property type="entry name" value="Probable transcriptional regulatory protein YebC"/>
    <property type="match status" value="1"/>
</dbReference>
<dbReference type="Gene3D" id="3.30.70.980">
    <property type="match status" value="2"/>
</dbReference>
<feature type="domain" description="TACO1/YebC-like N-terminal" evidence="8">
    <location>
        <begin position="5"/>
        <end position="76"/>
    </location>
</feature>
<dbReference type="GeneID" id="302998761"/>
<dbReference type="InterPro" id="IPR049083">
    <property type="entry name" value="TACO1_YebC_N"/>
</dbReference>
<dbReference type="InterPro" id="IPR017856">
    <property type="entry name" value="Integrase-like_N"/>
</dbReference>
<dbReference type="HOGENOM" id="CLU_062974_2_2_12"/>
<dbReference type="InterPro" id="IPR026564">
    <property type="entry name" value="Transcrip_reg_TACO1-like_dom3"/>
</dbReference>
<dbReference type="Pfam" id="PF20772">
    <property type="entry name" value="TACO1_YebC_N"/>
    <property type="match status" value="1"/>
</dbReference>
<evidence type="ECO:0000256" key="2">
    <source>
        <dbReference type="ARBA" id="ARBA00022490"/>
    </source>
</evidence>
<evidence type="ECO:0000256" key="3">
    <source>
        <dbReference type="ARBA" id="ARBA00023015"/>
    </source>
</evidence>
<feature type="domain" description="TACO1/YebC-like second and third" evidence="7">
    <location>
        <begin position="82"/>
        <end position="236"/>
    </location>
</feature>
<dbReference type="Proteomes" id="UP000006852">
    <property type="component" value="Chromosome"/>
</dbReference>
<dbReference type="GO" id="GO:0003677">
    <property type="term" value="F:DNA binding"/>
    <property type="evidence" value="ECO:0007669"/>
    <property type="project" value="UniProtKB-UniRule"/>
</dbReference>
<dbReference type="FunFam" id="1.10.10.200:FF:000002">
    <property type="entry name" value="Probable transcriptional regulatory protein CLM62_37755"/>
    <property type="match status" value="1"/>
</dbReference>
<dbReference type="Pfam" id="PF01709">
    <property type="entry name" value="Transcrip_reg"/>
    <property type="match status" value="1"/>
</dbReference>
<evidence type="ECO:0000256" key="1">
    <source>
        <dbReference type="ARBA" id="ARBA00008724"/>
    </source>
</evidence>
<dbReference type="SUPFAM" id="SSF75625">
    <property type="entry name" value="YebC-like"/>
    <property type="match status" value="1"/>
</dbReference>
<dbReference type="PANTHER" id="PTHR12532">
    <property type="entry name" value="TRANSLATIONAL ACTIVATOR OF CYTOCHROME C OXIDASE 1"/>
    <property type="match status" value="1"/>
</dbReference>
<comment type="subcellular location">
    <subcellularLocation>
        <location evidence="6">Cytoplasm</location>
    </subcellularLocation>
</comment>
<reference evidence="10" key="2">
    <citation type="submission" date="2011-04" db="EMBL/GenBank/DDBJ databases">
        <title>The complete genome of chromosome of Treponema succinifaciens DSM 2489.</title>
        <authorList>
            <person name="Lucas S."/>
            <person name="Copeland A."/>
            <person name="Lapidus A."/>
            <person name="Bruce D."/>
            <person name="Goodwin L."/>
            <person name="Pitluck S."/>
            <person name="Peters L."/>
            <person name="Kyrpides N."/>
            <person name="Mavromatis K."/>
            <person name="Ivanova N."/>
            <person name="Ovchinnikova G."/>
            <person name="Teshima H."/>
            <person name="Detter J.C."/>
            <person name="Tapia R."/>
            <person name="Han C."/>
            <person name="Land M."/>
            <person name="Hauser L."/>
            <person name="Markowitz V."/>
            <person name="Cheng J.-F."/>
            <person name="Hugenholtz P."/>
            <person name="Woyke T."/>
            <person name="Wu D."/>
            <person name="Gronow S."/>
            <person name="Wellnitz S."/>
            <person name="Brambilla E."/>
            <person name="Klenk H.-P."/>
            <person name="Eisen J.A."/>
        </authorList>
    </citation>
    <scope>NUCLEOTIDE SEQUENCE [LARGE SCALE GENOMIC DNA]</scope>
    <source>
        <strain evidence="10">ATCC 33096 / DSM 2489 / 6091</strain>
    </source>
</reference>
<dbReference type="HAMAP" id="MF_00693">
    <property type="entry name" value="Transcrip_reg_TACO1"/>
    <property type="match status" value="1"/>
</dbReference>
<keyword evidence="5 6" id="KW-0804">Transcription</keyword>
<dbReference type="EMBL" id="CP002631">
    <property type="protein sequence ID" value="AEB14502.1"/>
    <property type="molecule type" value="Genomic_DNA"/>
</dbReference>
<evidence type="ECO:0000259" key="8">
    <source>
        <dbReference type="Pfam" id="PF20772"/>
    </source>
</evidence>
<reference evidence="9 10" key="1">
    <citation type="journal article" date="2011" name="Stand. Genomic Sci.">
        <title>Complete genome sequence of Treponema succinifaciens type strain (6091).</title>
        <authorList>
            <person name="Han C."/>
            <person name="Gronow S."/>
            <person name="Teshima H."/>
            <person name="Lapidus A."/>
            <person name="Nolan M."/>
            <person name="Lucas S."/>
            <person name="Hammon N."/>
            <person name="Deshpande S."/>
            <person name="Cheng J.F."/>
            <person name="Zeytun A."/>
            <person name="Tapia R."/>
            <person name="Goodwin L."/>
            <person name="Pitluck S."/>
            <person name="Liolios K."/>
            <person name="Pagani I."/>
            <person name="Ivanova N."/>
            <person name="Mavromatis K."/>
            <person name="Mikhailova N."/>
            <person name="Huntemann M."/>
            <person name="Pati A."/>
            <person name="Chen A."/>
            <person name="Palaniappan K."/>
            <person name="Land M."/>
            <person name="Hauser L."/>
            <person name="Brambilla E.M."/>
            <person name="Rohde M."/>
            <person name="Goker M."/>
            <person name="Woyke T."/>
            <person name="Bristow J."/>
            <person name="Eisen J.A."/>
            <person name="Markowitz V."/>
            <person name="Hugenholtz P."/>
            <person name="Kyrpides N.C."/>
            <person name="Klenk H.P."/>
            <person name="Detter J.C."/>
        </authorList>
    </citation>
    <scope>NUCLEOTIDE SEQUENCE [LARGE SCALE GENOMIC DNA]</scope>
    <source>
        <strain evidence="10">ATCC 33096 / DSM 2489 / 6091</strain>
    </source>
</reference>
<accession>F2NVR5</accession>
<organism evidence="9 10">
    <name type="scientific">Treponema succinifaciens (strain ATCC 33096 / DSM 2489 / 6091)</name>
    <dbReference type="NCBI Taxonomy" id="869209"/>
    <lineage>
        <taxon>Bacteria</taxon>
        <taxon>Pseudomonadati</taxon>
        <taxon>Spirochaetota</taxon>
        <taxon>Spirochaetia</taxon>
        <taxon>Spirochaetales</taxon>
        <taxon>Treponemataceae</taxon>
        <taxon>Treponema</taxon>
    </lineage>
</organism>
<dbReference type="STRING" id="869209.Tresu_1602"/>
<evidence type="ECO:0000256" key="5">
    <source>
        <dbReference type="ARBA" id="ARBA00023163"/>
    </source>
</evidence>
<dbReference type="eggNOG" id="COG0217">
    <property type="taxonomic scope" value="Bacteria"/>
</dbReference>
<dbReference type="InterPro" id="IPR048300">
    <property type="entry name" value="TACO1_YebC-like_2nd/3rd_dom"/>
</dbReference>
<sequence length="247" mass="26619">MSGHSKWSTIKHAKGIADAKRGALFTKFIKEISIAAKMGGGDPDSNPRLRTAMLKAKAASMPKDNIERAIKKGTGELGAVSYEELVYEGYAPGGVAVLVDVLTDNKNRAAADVRNIFNKNGGNLGTTGSTSRMFERKGVIEYDAEKVSEDDVMSVAVEAGAEDVVNEDGVITVTTDPASFDAVLEALQSKEWETLSAAVSMVPFNYTAVDVETAKKVQKLLDKLEENDDVQNVYSTVEYPEDFDPEA</sequence>
<evidence type="ECO:0000313" key="9">
    <source>
        <dbReference type="EMBL" id="AEB14502.1"/>
    </source>
</evidence>
<dbReference type="NCBIfam" id="NF009044">
    <property type="entry name" value="PRK12378.1"/>
    <property type="match status" value="1"/>
</dbReference>
<dbReference type="NCBIfam" id="NF001030">
    <property type="entry name" value="PRK00110.1"/>
    <property type="match status" value="1"/>
</dbReference>
<keyword evidence="3 6" id="KW-0805">Transcription regulation</keyword>
<dbReference type="GO" id="GO:0005829">
    <property type="term" value="C:cytosol"/>
    <property type="evidence" value="ECO:0007669"/>
    <property type="project" value="TreeGrafter"/>
</dbReference>
<dbReference type="InterPro" id="IPR002876">
    <property type="entry name" value="Transcrip_reg_TACO1-like"/>
</dbReference>
<name>F2NVR5_TRES6</name>
<protein>
    <recommendedName>
        <fullName evidence="6">Probable transcriptional regulatory protein Tresu_1602</fullName>
    </recommendedName>
</protein>
<evidence type="ECO:0000313" key="10">
    <source>
        <dbReference type="Proteomes" id="UP000006852"/>
    </source>
</evidence>
<evidence type="ECO:0000259" key="7">
    <source>
        <dbReference type="Pfam" id="PF01709"/>
    </source>
</evidence>
<dbReference type="InterPro" id="IPR029072">
    <property type="entry name" value="YebC-like"/>
</dbReference>
<dbReference type="GO" id="GO:0006355">
    <property type="term" value="P:regulation of DNA-templated transcription"/>
    <property type="evidence" value="ECO:0007669"/>
    <property type="project" value="UniProtKB-UniRule"/>
</dbReference>
<dbReference type="OrthoDB" id="9781053at2"/>
<dbReference type="PANTHER" id="PTHR12532:SF6">
    <property type="entry name" value="TRANSCRIPTIONAL REGULATORY PROTEIN YEBC-RELATED"/>
    <property type="match status" value="1"/>
</dbReference>
<keyword evidence="10" id="KW-1185">Reference proteome</keyword>
<dbReference type="RefSeq" id="WP_013701784.1">
    <property type="nucleotide sequence ID" value="NC_015385.1"/>
</dbReference>
<dbReference type="KEGG" id="tsu:Tresu_1602"/>
<dbReference type="NCBIfam" id="TIGR01033">
    <property type="entry name" value="YebC/PmpR family DNA-binding transcriptional regulator"/>
    <property type="match status" value="1"/>
</dbReference>
<gene>
    <name evidence="9" type="ordered locus">Tresu_1602</name>
</gene>
<dbReference type="AlphaFoldDB" id="F2NVR5"/>
<comment type="similarity">
    <text evidence="1 6">Belongs to the TACO1 family.</text>
</comment>
<keyword evidence="2 6" id="KW-0963">Cytoplasm</keyword>
<dbReference type="Gene3D" id="1.10.10.200">
    <property type="match status" value="1"/>
</dbReference>
<evidence type="ECO:0000256" key="6">
    <source>
        <dbReference type="HAMAP-Rule" id="MF_00693"/>
    </source>
</evidence>
<evidence type="ECO:0000256" key="4">
    <source>
        <dbReference type="ARBA" id="ARBA00023125"/>
    </source>
</evidence>